<name>A0A7M1CU93_9CAUD</name>
<evidence type="ECO:0000256" key="1">
    <source>
        <dbReference type="SAM" id="MobiDB-lite"/>
    </source>
</evidence>
<gene>
    <name evidence="2" type="primary">208</name>
    <name evidence="2" type="ORF">PBI_SHIFA_208</name>
</gene>
<sequence>MDGASQPLPSSPGAQLEHVAPPELTDEERRPDRVEDSVFYDAAFEGHPPRRLRQVWNQQGNIAEDVPLPSDEEAHQEVLDRLREDPNADWRRAVSEKIWTPRPRTSNVPLLP</sequence>
<protein>
    <submittedName>
        <fullName evidence="2">Uncharacterized protein</fullName>
    </submittedName>
</protein>
<proteinExistence type="predicted"/>
<evidence type="ECO:0000313" key="3">
    <source>
        <dbReference type="Proteomes" id="UP000594130"/>
    </source>
</evidence>
<dbReference type="Proteomes" id="UP000594130">
    <property type="component" value="Segment"/>
</dbReference>
<reference evidence="2 3" key="1">
    <citation type="submission" date="2020-08" db="EMBL/GenBank/DDBJ databases">
        <authorList>
            <person name="Divens A.M."/>
            <person name="Curtis N."/>
            <person name="Zack K."/>
            <person name="Pedlow M.R."/>
            <person name="Garlena R.A."/>
            <person name="Russell D.A."/>
            <person name="Pope W.H."/>
            <person name="Jacobs-Sera D."/>
            <person name="Hatfull G.F."/>
        </authorList>
    </citation>
    <scope>NUCLEOTIDE SEQUENCE [LARGE SCALE GENOMIC DNA]</scope>
</reference>
<accession>A0A7M1CU93</accession>
<organism evidence="2 3">
    <name type="scientific">Mycobacterium phage Shifa</name>
    <dbReference type="NCBI Taxonomy" id="2776849"/>
    <lineage>
        <taxon>Viruses</taxon>
        <taxon>Duplodnaviria</taxon>
        <taxon>Heunggongvirae</taxon>
        <taxon>Uroviricota</taxon>
        <taxon>Caudoviricetes</taxon>
        <taxon>Ceeclamvirinae</taxon>
        <taxon>Bixzunavirus</taxon>
        <taxon>Bixzunavirus hyro</taxon>
    </lineage>
</organism>
<feature type="region of interest" description="Disordered" evidence="1">
    <location>
        <begin position="1"/>
        <end position="35"/>
    </location>
</feature>
<dbReference type="EMBL" id="MT889395">
    <property type="protein sequence ID" value="QOP67049.1"/>
    <property type="molecule type" value="Genomic_DNA"/>
</dbReference>
<evidence type="ECO:0000313" key="2">
    <source>
        <dbReference type="EMBL" id="QOP67049.1"/>
    </source>
</evidence>